<organism evidence="1 2">
    <name type="scientific">Trichogramma kaykai</name>
    <dbReference type="NCBI Taxonomy" id="54128"/>
    <lineage>
        <taxon>Eukaryota</taxon>
        <taxon>Metazoa</taxon>
        <taxon>Ecdysozoa</taxon>
        <taxon>Arthropoda</taxon>
        <taxon>Hexapoda</taxon>
        <taxon>Insecta</taxon>
        <taxon>Pterygota</taxon>
        <taxon>Neoptera</taxon>
        <taxon>Endopterygota</taxon>
        <taxon>Hymenoptera</taxon>
        <taxon>Apocrita</taxon>
        <taxon>Proctotrupomorpha</taxon>
        <taxon>Chalcidoidea</taxon>
        <taxon>Trichogrammatidae</taxon>
        <taxon>Trichogramma</taxon>
    </lineage>
</organism>
<dbReference type="AlphaFoldDB" id="A0ABD2WF20"/>
<proteinExistence type="predicted"/>
<sequence>MSDDGKDSERIDDLLSLLNVTENGDEGPFRATLERFRLYEKGNINLRTHINEQQKVIAELCEIKLNGATKLPGVLY</sequence>
<reference evidence="1 2" key="1">
    <citation type="journal article" date="2024" name="bioRxiv">
        <title>A reference genome for Trichogramma kaykai: A tiny desert-dwelling parasitoid wasp with competing sex-ratio distorters.</title>
        <authorList>
            <person name="Culotta J."/>
            <person name="Lindsey A.R."/>
        </authorList>
    </citation>
    <scope>NUCLEOTIDE SEQUENCE [LARGE SCALE GENOMIC DNA]</scope>
    <source>
        <strain evidence="1 2">KSX58</strain>
    </source>
</reference>
<keyword evidence="2" id="KW-1185">Reference proteome</keyword>
<dbReference type="Proteomes" id="UP001627154">
    <property type="component" value="Unassembled WGS sequence"/>
</dbReference>
<name>A0ABD2WF20_9HYME</name>
<dbReference type="EMBL" id="JBJJXI010000108">
    <property type="protein sequence ID" value="KAL3391660.1"/>
    <property type="molecule type" value="Genomic_DNA"/>
</dbReference>
<accession>A0ABD2WF20</accession>
<comment type="caution">
    <text evidence="1">The sequence shown here is derived from an EMBL/GenBank/DDBJ whole genome shotgun (WGS) entry which is preliminary data.</text>
</comment>
<gene>
    <name evidence="1" type="ORF">TKK_013589</name>
</gene>
<protein>
    <submittedName>
        <fullName evidence="1">Uncharacterized protein</fullName>
    </submittedName>
</protein>
<evidence type="ECO:0000313" key="1">
    <source>
        <dbReference type="EMBL" id="KAL3391660.1"/>
    </source>
</evidence>
<evidence type="ECO:0000313" key="2">
    <source>
        <dbReference type="Proteomes" id="UP001627154"/>
    </source>
</evidence>